<dbReference type="GO" id="GO:0046576">
    <property type="term" value="F:rhamnogalacturonan alpha-L-rhamnopyranosyl-(1-&gt;4)-alpha-D-galactopyranosyluronide lyase activity"/>
    <property type="evidence" value="ECO:0007669"/>
    <property type="project" value="UniProtKB-ARBA"/>
</dbReference>
<evidence type="ECO:0000256" key="2">
    <source>
        <dbReference type="ARBA" id="ARBA00008834"/>
    </source>
</evidence>
<dbReference type="EMBL" id="QGMK01000001">
    <property type="protein sequence ID" value="TVY85581.1"/>
    <property type="molecule type" value="Genomic_DNA"/>
</dbReference>
<evidence type="ECO:0000313" key="14">
    <source>
        <dbReference type="Proteomes" id="UP000469558"/>
    </source>
</evidence>
<dbReference type="GO" id="GO:0004650">
    <property type="term" value="F:polygalacturonase activity"/>
    <property type="evidence" value="ECO:0007669"/>
    <property type="project" value="InterPro"/>
</dbReference>
<keyword evidence="6" id="KW-1015">Disulfide bond</keyword>
<keyword evidence="9" id="KW-0961">Cell wall biogenesis/degradation</keyword>
<dbReference type="GO" id="GO:0005576">
    <property type="term" value="C:extracellular region"/>
    <property type="evidence" value="ECO:0007669"/>
    <property type="project" value="UniProtKB-SubCell"/>
</dbReference>
<keyword evidence="14" id="KW-1185">Reference proteome</keyword>
<protein>
    <submittedName>
        <fullName evidence="13">Putative rhamnogalacturonase B</fullName>
    </submittedName>
</protein>
<proteinExistence type="inferred from homology"/>
<evidence type="ECO:0000256" key="3">
    <source>
        <dbReference type="ARBA" id="ARBA00022525"/>
    </source>
</evidence>
<evidence type="ECO:0000256" key="5">
    <source>
        <dbReference type="ARBA" id="ARBA00022801"/>
    </source>
</evidence>
<comment type="caution">
    <text evidence="13">The sequence shown here is derived from an EMBL/GenBank/DDBJ whole genome shotgun (WGS) entry which is preliminary data.</text>
</comment>
<dbReference type="GO" id="GO:0071555">
    <property type="term" value="P:cell wall organization"/>
    <property type="evidence" value="ECO:0007669"/>
    <property type="project" value="UniProtKB-KW"/>
</dbReference>
<evidence type="ECO:0000256" key="9">
    <source>
        <dbReference type="ARBA" id="ARBA00023316"/>
    </source>
</evidence>
<dbReference type="OrthoDB" id="187139at2759"/>
<feature type="region of interest" description="Disordered" evidence="11">
    <location>
        <begin position="512"/>
        <end position="603"/>
    </location>
</feature>
<dbReference type="PANTHER" id="PTHR31736">
    <property type="match status" value="1"/>
</dbReference>
<reference evidence="13 14" key="1">
    <citation type="submission" date="2018-05" db="EMBL/GenBank/DDBJ databases">
        <title>Genome sequencing and assembly of the regulated plant pathogen Lachnellula willkommii and related sister species for the development of diagnostic species identification markers.</title>
        <authorList>
            <person name="Giroux E."/>
            <person name="Bilodeau G."/>
        </authorList>
    </citation>
    <scope>NUCLEOTIDE SEQUENCE [LARGE SCALE GENOMIC DNA]</scope>
    <source>
        <strain evidence="13 14">CBS 268.59</strain>
    </source>
</reference>
<dbReference type="Proteomes" id="UP000469558">
    <property type="component" value="Unassembled WGS sequence"/>
</dbReference>
<accession>A0A8T9CJI5</accession>
<dbReference type="InterPro" id="IPR011050">
    <property type="entry name" value="Pectin_lyase_fold/virulence"/>
</dbReference>
<keyword evidence="3" id="KW-0964">Secreted</keyword>
<feature type="signal peptide" evidence="12">
    <location>
        <begin position="1"/>
        <end position="23"/>
    </location>
</feature>
<dbReference type="InterPro" id="IPR012334">
    <property type="entry name" value="Pectin_lyas_fold"/>
</dbReference>
<dbReference type="InterPro" id="IPR000743">
    <property type="entry name" value="Glyco_hydro_28"/>
</dbReference>
<evidence type="ECO:0000256" key="12">
    <source>
        <dbReference type="SAM" id="SignalP"/>
    </source>
</evidence>
<comment type="subcellular location">
    <subcellularLocation>
        <location evidence="1">Secreted</location>
    </subcellularLocation>
</comment>
<feature type="compositionally biased region" description="Low complexity" evidence="11">
    <location>
        <begin position="512"/>
        <end position="542"/>
    </location>
</feature>
<feature type="chain" id="PRO_5035881014" evidence="12">
    <location>
        <begin position="24"/>
        <end position="603"/>
    </location>
</feature>
<name>A0A8T9CJI5_9HELO</name>
<dbReference type="AlphaFoldDB" id="A0A8T9CJI5"/>
<comment type="similarity">
    <text evidence="2 10">Belongs to the glycosyl hydrolase 28 family.</text>
</comment>
<evidence type="ECO:0000256" key="6">
    <source>
        <dbReference type="ARBA" id="ARBA00023157"/>
    </source>
</evidence>
<feature type="compositionally biased region" description="Polar residues" evidence="11">
    <location>
        <begin position="549"/>
        <end position="582"/>
    </location>
</feature>
<organism evidence="13 14">
    <name type="scientific">Lachnellula suecica</name>
    <dbReference type="NCBI Taxonomy" id="602035"/>
    <lineage>
        <taxon>Eukaryota</taxon>
        <taxon>Fungi</taxon>
        <taxon>Dikarya</taxon>
        <taxon>Ascomycota</taxon>
        <taxon>Pezizomycotina</taxon>
        <taxon>Leotiomycetes</taxon>
        <taxon>Helotiales</taxon>
        <taxon>Lachnaceae</taxon>
        <taxon>Lachnellula</taxon>
    </lineage>
</organism>
<keyword evidence="8 10" id="KW-0326">Glycosidase</keyword>
<dbReference type="Pfam" id="PF00295">
    <property type="entry name" value="Glyco_hydro_28"/>
    <property type="match status" value="1"/>
</dbReference>
<evidence type="ECO:0000256" key="8">
    <source>
        <dbReference type="ARBA" id="ARBA00023295"/>
    </source>
</evidence>
<feature type="compositionally biased region" description="Low complexity" evidence="11">
    <location>
        <begin position="584"/>
        <end position="593"/>
    </location>
</feature>
<keyword evidence="7" id="KW-0325">Glycoprotein</keyword>
<evidence type="ECO:0000256" key="4">
    <source>
        <dbReference type="ARBA" id="ARBA00022729"/>
    </source>
</evidence>
<evidence type="ECO:0000256" key="1">
    <source>
        <dbReference type="ARBA" id="ARBA00004613"/>
    </source>
</evidence>
<keyword evidence="5 10" id="KW-0378">Hydrolase</keyword>
<evidence type="ECO:0000313" key="13">
    <source>
        <dbReference type="EMBL" id="TVY85581.1"/>
    </source>
</evidence>
<dbReference type="PANTHER" id="PTHR31736:SF19">
    <property type="entry name" value="PECTIN LYASE SUPERFAMILY PROTEIN-RELATED"/>
    <property type="match status" value="1"/>
</dbReference>
<feature type="region of interest" description="Disordered" evidence="11">
    <location>
        <begin position="477"/>
        <end position="496"/>
    </location>
</feature>
<keyword evidence="4 12" id="KW-0732">Signal</keyword>
<gene>
    <name evidence="13" type="primary">rhgB</name>
    <name evidence="13" type="ORF">LSUE1_G000087</name>
</gene>
<sequence length="603" mass="62393">MFINIFQAVVPAILFSAIAQAAAQVDTSAVGAKTPLSSKSTVCNVLDYGAVADNKTDIGPAILKAFSDCASGGGATIYIPPGSYSIATGVVLNKGSAYALQIDGLITLTADGSFSGNAIVIENASDVEVFSSNGLGAINGQGYITRQTSSGQNARLFRFISCSDVSIHDIILVDSPTFHLVLNEVSNFEAYHITIRAPSIGGTDGIDLICTDNCYLHHIEVTNRDECISVKSPSNNVLIEEIYCNQSGGMSIGSLTADDVAAGDEAAVSNITMRNVYIYQCTQMLMIKTFPGGTGAVGYVKDSLFENFWAYDTTYGLDIDQYWESHTTPDTGAVALSSLTFNNWTGNVDNGVSRGPIVIRGSDVVPITDITLTNFDMWTVNENKILNQCKNVYGTGYCAATSTASPLATFTTTVTTTSTPSAYTSPTSPAWGVAGYGTTDPIPVYTPAPFWSPASAGVRSASATGASTITTASSVEAAQTTGASTDSSPSPAIASSTSPAVTKAAVAVSASTNSSSSVASMSTGTSSYTSAESSSTEESSSSGDAAIPTESSLAFSASQPSVTESTLSWTGSQTTNHPTISFNLPLPTSSTPPYTGDDDYACE</sequence>
<evidence type="ECO:0000256" key="10">
    <source>
        <dbReference type="RuleBase" id="RU361169"/>
    </source>
</evidence>
<evidence type="ECO:0000256" key="7">
    <source>
        <dbReference type="ARBA" id="ARBA00023180"/>
    </source>
</evidence>
<dbReference type="GO" id="GO:0005975">
    <property type="term" value="P:carbohydrate metabolic process"/>
    <property type="evidence" value="ECO:0007669"/>
    <property type="project" value="InterPro"/>
</dbReference>
<dbReference type="Gene3D" id="2.160.20.10">
    <property type="entry name" value="Single-stranded right-handed beta-helix, Pectin lyase-like"/>
    <property type="match status" value="1"/>
</dbReference>
<dbReference type="SUPFAM" id="SSF51126">
    <property type="entry name" value="Pectin lyase-like"/>
    <property type="match status" value="1"/>
</dbReference>
<feature type="compositionally biased region" description="Low complexity" evidence="11">
    <location>
        <begin position="483"/>
        <end position="496"/>
    </location>
</feature>
<evidence type="ECO:0000256" key="11">
    <source>
        <dbReference type="SAM" id="MobiDB-lite"/>
    </source>
</evidence>